<dbReference type="SUPFAM" id="SSF52058">
    <property type="entry name" value="L domain-like"/>
    <property type="match status" value="4"/>
</dbReference>
<dbReference type="InterPro" id="IPR032675">
    <property type="entry name" value="LRR_dom_sf"/>
</dbReference>
<dbReference type="InterPro" id="IPR050333">
    <property type="entry name" value="SLRP"/>
</dbReference>
<reference evidence="4 5" key="1">
    <citation type="submission" date="2023-09" db="EMBL/GenBank/DDBJ databases">
        <title>Nesidiocoris tenuis whole genome shotgun sequence.</title>
        <authorList>
            <person name="Shibata T."/>
            <person name="Shimoda M."/>
            <person name="Kobayashi T."/>
            <person name="Uehara T."/>
        </authorList>
    </citation>
    <scope>NUCLEOTIDE SEQUENCE [LARGE SCALE GENOMIC DNA]</scope>
    <source>
        <strain evidence="4 5">Japan</strain>
    </source>
</reference>
<protein>
    <submittedName>
        <fullName evidence="4">LRR_TYP</fullName>
    </submittedName>
</protein>
<feature type="signal peptide" evidence="3">
    <location>
        <begin position="1"/>
        <end position="27"/>
    </location>
</feature>
<sequence length="1274" mass="144842">MKIGHSIGAMLLKLFLVISLFEYSTNGLENVTNILYETPCPFNTLCSCVSNHSTQGVPIYKSLQVFNKVHCIEVPFTKLPAIPGSNVTELTIAGSGLEVLGDESLSELNLRSINLANNRLLVIEPNAFQHSRNTLEALDISYNNLLTIPEEAINNLNRLKMLSVERNKISSLLSVDWGSLTSILESLYLGGNHLFTLPLKPGYSLMEFRSLVNLKLDGNYLKSLPENSVPFTVASLSVSNNHLDEFPYSLVAILSDLKKLNLADNHIEVLSPLSKAKIKELLTLDLSNNVIKSISDFLGKTIKIQELNLSHNKIVSVAAKAFNGMSTQRLNLSYNRISTMHERALNGLTYSLEHLDLSSNSLTRFPKALFPMKRLKIMSIRNNNLFTIPDSAFKNSSNTLTNLDLSMNNFQHFPKHTMYSLRRLSALNFGYNHITDTGFGFSRWAQNLKVLNLESNQLRALHSNAFKHANQLIGLRLGYNKFSSLHERAFANLDNLALLDLGFALRNMSLPDGLFAPLKKIRDIHLDNNDLKEIHEKTFSSCKYLRVANLQFNKIETVSSNLFRPSSHKELEEIRLAFNKISIIDSLTFASLQKLNFVDISFNTIHTLQPESFKNLPEKLTVFLSHNFLLNVHNRTFVHLPNLVELDLHNNELKEINWHMFHNVSNPSHPMTLNLSRNRLDNSWYDLKQSASLDYKLPDVHIASIDLSHNEYKEVPFMTLNALNESLKIVNLGYNHIKSLHDRAFLTMGKVEIVNMEHNIISELNESSFRGLRNVQILDLSHNHISRIFTEQFASMERLRVLDLSYNHISTLPGDCFKRTKIERLLLKSNAFVNVPIQSLLPIGHTLGVLDLSYNKIENMDADQFTTSPLLTDLNLCYNSLTTLRDNVFRNLNSLIWLQICGNKIGPNLQTFHHNMSLQHLNLADTGLTKMPFIAQENLVSLNLSGNNITELKQNFLFGVPKLKHLDLSRNNLTMWTNAGWINARFLTELDISSNPIKILTRENFDGLGNLLSLNLQHLNKLERFDADSLVGCSQIVDLKVQTWPNIEKYRFRLPAVLATLKHLRKLSVHVVERKLTDQIVDAFSKKISVLEITGDALQEMGPDALRGLEPSNELLLRITGTNLTTLPQHFLYKINPHRLTVDLQKNSFSELPPATFYINDDSAMGKSGTHKYRGGIWVQGNPLECGCQAFWLGRWMRRYYKEVLRADVKVPAYGREVLEEMYRSECIDSRTGTRGKLLTFEMVDCYTGMATTALLSRTLFLLLLTWTFFQIFV</sequence>
<dbReference type="Proteomes" id="UP001307889">
    <property type="component" value="Chromosome 8"/>
</dbReference>
<proteinExistence type="predicted"/>
<organism evidence="4 5">
    <name type="scientific">Nesidiocoris tenuis</name>
    <dbReference type="NCBI Taxonomy" id="355587"/>
    <lineage>
        <taxon>Eukaryota</taxon>
        <taxon>Metazoa</taxon>
        <taxon>Ecdysozoa</taxon>
        <taxon>Arthropoda</taxon>
        <taxon>Hexapoda</taxon>
        <taxon>Insecta</taxon>
        <taxon>Pterygota</taxon>
        <taxon>Neoptera</taxon>
        <taxon>Paraneoptera</taxon>
        <taxon>Hemiptera</taxon>
        <taxon>Heteroptera</taxon>
        <taxon>Panheteroptera</taxon>
        <taxon>Cimicomorpha</taxon>
        <taxon>Miridae</taxon>
        <taxon>Dicyphina</taxon>
        <taxon>Nesidiocoris</taxon>
    </lineage>
</organism>
<dbReference type="Pfam" id="PF13855">
    <property type="entry name" value="LRR_8"/>
    <property type="match status" value="8"/>
</dbReference>
<dbReference type="PANTHER" id="PTHR45712">
    <property type="entry name" value="AGAP008170-PA"/>
    <property type="match status" value="1"/>
</dbReference>
<dbReference type="SMART" id="SM00364">
    <property type="entry name" value="LRR_BAC"/>
    <property type="match status" value="13"/>
</dbReference>
<dbReference type="Gene3D" id="3.80.10.10">
    <property type="entry name" value="Ribonuclease Inhibitor"/>
    <property type="match status" value="7"/>
</dbReference>
<evidence type="ECO:0000313" key="5">
    <source>
        <dbReference type="Proteomes" id="UP001307889"/>
    </source>
</evidence>
<evidence type="ECO:0000313" key="4">
    <source>
        <dbReference type="EMBL" id="BES97565.1"/>
    </source>
</evidence>
<gene>
    <name evidence="4" type="ORF">NTJ_10379</name>
</gene>
<keyword evidence="3" id="KW-0732">Signal</keyword>
<dbReference type="PANTHER" id="PTHR45712:SF22">
    <property type="entry name" value="INSULIN-LIKE GROWTH FACTOR-BINDING PROTEIN COMPLEX ACID LABILE SUBUNIT"/>
    <property type="match status" value="1"/>
</dbReference>
<dbReference type="SMART" id="SM00369">
    <property type="entry name" value="LRR_TYP"/>
    <property type="match status" value="27"/>
</dbReference>
<dbReference type="InterPro" id="IPR003591">
    <property type="entry name" value="Leu-rich_rpt_typical-subtyp"/>
</dbReference>
<accession>A0ABN7AZF9</accession>
<dbReference type="EMBL" id="AP028916">
    <property type="protein sequence ID" value="BES97565.1"/>
    <property type="molecule type" value="Genomic_DNA"/>
</dbReference>
<dbReference type="Pfam" id="PF00560">
    <property type="entry name" value="LRR_1"/>
    <property type="match status" value="2"/>
</dbReference>
<keyword evidence="5" id="KW-1185">Reference proteome</keyword>
<name>A0ABN7AZF9_9HEMI</name>
<evidence type="ECO:0000256" key="2">
    <source>
        <dbReference type="ARBA" id="ARBA00022737"/>
    </source>
</evidence>
<feature type="chain" id="PRO_5045823046" evidence="3">
    <location>
        <begin position="28"/>
        <end position="1274"/>
    </location>
</feature>
<dbReference type="PROSITE" id="PS51450">
    <property type="entry name" value="LRR"/>
    <property type="match status" value="10"/>
</dbReference>
<dbReference type="SMART" id="SM00365">
    <property type="entry name" value="LRR_SD22"/>
    <property type="match status" value="9"/>
</dbReference>
<dbReference type="InterPro" id="IPR001611">
    <property type="entry name" value="Leu-rich_rpt"/>
</dbReference>
<keyword evidence="2" id="KW-0677">Repeat</keyword>
<evidence type="ECO:0000256" key="1">
    <source>
        <dbReference type="ARBA" id="ARBA00022614"/>
    </source>
</evidence>
<keyword evidence="1" id="KW-0433">Leucine-rich repeat</keyword>
<evidence type="ECO:0000256" key="3">
    <source>
        <dbReference type="SAM" id="SignalP"/>
    </source>
</evidence>